<feature type="compositionally biased region" description="Basic and acidic residues" evidence="1">
    <location>
        <begin position="201"/>
        <end position="211"/>
    </location>
</feature>
<dbReference type="EMBL" id="AFLV02000002">
    <property type="protein sequence ID" value="EKR66573.1"/>
    <property type="molecule type" value="Genomic_DNA"/>
</dbReference>
<dbReference type="InterPro" id="IPR050570">
    <property type="entry name" value="Cell_wall_metabolism_enzyme"/>
</dbReference>
<feature type="region of interest" description="Disordered" evidence="1">
    <location>
        <begin position="164"/>
        <end position="256"/>
    </location>
</feature>
<dbReference type="InterPro" id="IPR016047">
    <property type="entry name" value="M23ase_b-sheet_dom"/>
</dbReference>
<dbReference type="PANTHER" id="PTHR21666:SF270">
    <property type="entry name" value="MUREIN HYDROLASE ACTIVATOR ENVC"/>
    <property type="match status" value="1"/>
</dbReference>
<dbReference type="CDD" id="cd12797">
    <property type="entry name" value="M23_peptidase"/>
    <property type="match status" value="1"/>
</dbReference>
<gene>
    <name evidence="3" type="ORF">LEP1GSC036_1357</name>
</gene>
<feature type="compositionally biased region" description="Polar residues" evidence="1">
    <location>
        <begin position="179"/>
        <end position="189"/>
    </location>
</feature>
<feature type="non-terminal residue" evidence="3">
    <location>
        <position position="1"/>
    </location>
</feature>
<dbReference type="PANTHER" id="PTHR21666">
    <property type="entry name" value="PEPTIDASE-RELATED"/>
    <property type="match status" value="1"/>
</dbReference>
<accession>A0A828Z859</accession>
<dbReference type="Pfam" id="PF01551">
    <property type="entry name" value="Peptidase_M23"/>
    <property type="match status" value="1"/>
</dbReference>
<dbReference type="InterPro" id="IPR011055">
    <property type="entry name" value="Dup_hybrid_motif"/>
</dbReference>
<reference evidence="3 4" key="1">
    <citation type="submission" date="2012-10" db="EMBL/GenBank/DDBJ databases">
        <authorList>
            <person name="Harkins D.M."/>
            <person name="Durkin A.S."/>
            <person name="Brinkac L.M."/>
            <person name="Haft D.H."/>
            <person name="Selengut J.D."/>
            <person name="Sanka R."/>
            <person name="DePew J."/>
            <person name="Purushe J."/>
            <person name="Whelen A.C."/>
            <person name="Vinetz J.M."/>
            <person name="Sutton G.G."/>
            <person name="Nierman W.C."/>
            <person name="Fouts D.E."/>
        </authorList>
    </citation>
    <scope>NUCLEOTIDE SEQUENCE [LARGE SCALE GENOMIC DNA]</scope>
    <source>
        <strain evidence="3 4">2006001853</strain>
    </source>
</reference>
<protein>
    <submittedName>
        <fullName evidence="3">Peptidase, M23 family</fullName>
    </submittedName>
</protein>
<dbReference type="SUPFAM" id="SSF51261">
    <property type="entry name" value="Duplicated hybrid motif"/>
    <property type="match status" value="1"/>
</dbReference>
<dbReference type="Proteomes" id="UP000001338">
    <property type="component" value="Unassembled WGS sequence"/>
</dbReference>
<dbReference type="GO" id="GO:0004222">
    <property type="term" value="F:metalloendopeptidase activity"/>
    <property type="evidence" value="ECO:0007669"/>
    <property type="project" value="TreeGrafter"/>
</dbReference>
<feature type="compositionally biased region" description="Basic and acidic residues" evidence="1">
    <location>
        <begin position="165"/>
        <end position="178"/>
    </location>
</feature>
<dbReference type="Gene3D" id="2.70.70.10">
    <property type="entry name" value="Glucose Permease (Domain IIA)"/>
    <property type="match status" value="1"/>
</dbReference>
<organism evidence="3 4">
    <name type="scientific">Leptospira weilii str. 2006001853</name>
    <dbReference type="NCBI Taxonomy" id="1001589"/>
    <lineage>
        <taxon>Bacteria</taxon>
        <taxon>Pseudomonadati</taxon>
        <taxon>Spirochaetota</taxon>
        <taxon>Spirochaetia</taxon>
        <taxon>Leptospirales</taxon>
        <taxon>Leptospiraceae</taxon>
        <taxon>Leptospira</taxon>
    </lineage>
</organism>
<dbReference type="RefSeq" id="WP_004498412.1">
    <property type="nucleotide sequence ID" value="NZ_AFLV02000002.1"/>
</dbReference>
<comment type="caution">
    <text evidence="3">The sequence shown here is derived from an EMBL/GenBank/DDBJ whole genome shotgun (WGS) entry which is preliminary data.</text>
</comment>
<name>A0A828Z859_9LEPT</name>
<dbReference type="AlphaFoldDB" id="A0A828Z859"/>
<evidence type="ECO:0000256" key="1">
    <source>
        <dbReference type="SAM" id="MobiDB-lite"/>
    </source>
</evidence>
<feature type="domain" description="M23ase beta-sheet core" evidence="2">
    <location>
        <begin position="393"/>
        <end position="492"/>
    </location>
</feature>
<evidence type="ECO:0000259" key="2">
    <source>
        <dbReference type="Pfam" id="PF01551"/>
    </source>
</evidence>
<evidence type="ECO:0000313" key="3">
    <source>
        <dbReference type="EMBL" id="EKR66573.1"/>
    </source>
</evidence>
<proteinExistence type="predicted"/>
<evidence type="ECO:0000313" key="4">
    <source>
        <dbReference type="Proteomes" id="UP000001338"/>
    </source>
</evidence>
<sequence>QAGTSALSFNAGLSYSERDGISGNAGIGLGMGRNATTGSYSSSLNLGVSYNRRDGFGTSAGLSSNNNVVLPGVGATISRSEYGGWGADISTDQYGKVEGGPGRQGFGGVSGGLSWGERDGFTASFNVSGTNAFSYNSQTGLSSNSDFMSQYAMNNALAQGVAQTDEEKAYQARQEAESRTAQNRNNSEQGAAAASGMAVELENRRRNEGDGSHGVIGFGDDGPAPAHGAPSSHDPGQTLALSGSFDPDGKPTGGRQLSAADVAEFKADWRKESPAQTDASIAGLKAAGYDTSGLEKFVNDYRNAKAANNSQVATTTHPTQSTGFFTNAYNAVVSGASNLWDRVTGGSKPVTHQTAPVFELDNGAKLPFENQGSSYGRVRNLTRNDGTTYTSIPHSGLDQPQASGTPVPVVADGRVIALSRNYENNQNGGGYGAFVLVQHNNGIFTLYGHNSNVFVKVGDSVTRGQVISNVGNSGNSFGAHMHYEVRTGFNVNPRAYISQTTHQNPATFNWNQWIQDHPE</sequence>